<evidence type="ECO:0000256" key="2">
    <source>
        <dbReference type="ARBA" id="ARBA00006991"/>
    </source>
</evidence>
<feature type="domain" description="C2H2-type" evidence="13">
    <location>
        <begin position="453"/>
        <end position="480"/>
    </location>
</feature>
<keyword evidence="10" id="KW-0539">Nucleus</keyword>
<name>A0A9N9QXK2_9NEOP</name>
<dbReference type="PANTHER" id="PTHR24394:SF29">
    <property type="entry name" value="MYONEURIN"/>
    <property type="match status" value="1"/>
</dbReference>
<keyword evidence="8" id="KW-0238">DNA-binding</keyword>
<dbReference type="GO" id="GO:0008270">
    <property type="term" value="F:zinc ion binding"/>
    <property type="evidence" value="ECO:0007669"/>
    <property type="project" value="UniProtKB-UniRule"/>
</dbReference>
<feature type="binding site" evidence="12">
    <location>
        <position position="42"/>
    </location>
    <ligand>
        <name>Zn(2+)</name>
        <dbReference type="ChEBI" id="CHEBI:29105"/>
    </ligand>
</feature>
<dbReference type="FunFam" id="3.30.160.60:FF:002716">
    <property type="entry name" value="Zinc finger protein 212"/>
    <property type="match status" value="1"/>
</dbReference>
<evidence type="ECO:0000313" key="16">
    <source>
        <dbReference type="Proteomes" id="UP001153714"/>
    </source>
</evidence>
<dbReference type="FunFam" id="3.30.160.60:FF:000446">
    <property type="entry name" value="Zinc finger protein"/>
    <property type="match status" value="2"/>
</dbReference>
<dbReference type="InterPro" id="IPR013087">
    <property type="entry name" value="Znf_C2H2_type"/>
</dbReference>
<evidence type="ECO:0000256" key="10">
    <source>
        <dbReference type="ARBA" id="ARBA00023242"/>
    </source>
</evidence>
<keyword evidence="4" id="KW-0677">Repeat</keyword>
<evidence type="ECO:0000256" key="11">
    <source>
        <dbReference type="PROSITE-ProRule" id="PRU00042"/>
    </source>
</evidence>
<feature type="domain" description="C2H2-type" evidence="13">
    <location>
        <begin position="397"/>
        <end position="424"/>
    </location>
</feature>
<dbReference type="PANTHER" id="PTHR24394">
    <property type="entry name" value="ZINC FINGER PROTEIN"/>
    <property type="match status" value="1"/>
</dbReference>
<reference evidence="15" key="1">
    <citation type="submission" date="2021-12" db="EMBL/GenBank/DDBJ databases">
        <authorList>
            <person name="King R."/>
        </authorList>
    </citation>
    <scope>NUCLEOTIDE SEQUENCE</scope>
</reference>
<comment type="subcellular location">
    <subcellularLocation>
        <location evidence="1">Nucleus</location>
    </subcellularLocation>
</comment>
<dbReference type="Pfam" id="PF13912">
    <property type="entry name" value="zf-C2H2_6"/>
    <property type="match status" value="2"/>
</dbReference>
<dbReference type="Pfam" id="PF00096">
    <property type="entry name" value="zf-C2H2"/>
    <property type="match status" value="5"/>
</dbReference>
<feature type="domain" description="C2H2-type" evidence="13">
    <location>
        <begin position="341"/>
        <end position="368"/>
    </location>
</feature>
<evidence type="ECO:0000259" key="14">
    <source>
        <dbReference type="PROSITE" id="PS51915"/>
    </source>
</evidence>
<dbReference type="FunFam" id="3.30.160.60:FF:000325">
    <property type="entry name" value="ZFP90 zinc finger protein"/>
    <property type="match status" value="1"/>
</dbReference>
<accession>A0A9N9QXK2</accession>
<organism evidence="15 16">
    <name type="scientific">Diatraea saccharalis</name>
    <name type="common">sugarcane borer</name>
    <dbReference type="NCBI Taxonomy" id="40085"/>
    <lineage>
        <taxon>Eukaryota</taxon>
        <taxon>Metazoa</taxon>
        <taxon>Ecdysozoa</taxon>
        <taxon>Arthropoda</taxon>
        <taxon>Hexapoda</taxon>
        <taxon>Insecta</taxon>
        <taxon>Pterygota</taxon>
        <taxon>Neoptera</taxon>
        <taxon>Endopterygota</taxon>
        <taxon>Lepidoptera</taxon>
        <taxon>Glossata</taxon>
        <taxon>Ditrysia</taxon>
        <taxon>Pyraloidea</taxon>
        <taxon>Crambidae</taxon>
        <taxon>Crambinae</taxon>
        <taxon>Diatraea</taxon>
    </lineage>
</organism>
<feature type="domain" description="C2H2-type" evidence="13">
    <location>
        <begin position="253"/>
        <end position="280"/>
    </location>
</feature>
<protein>
    <submittedName>
        <fullName evidence="15">Uncharacterized protein</fullName>
    </submittedName>
</protein>
<feature type="binding site" evidence="12">
    <location>
        <position position="39"/>
    </location>
    <ligand>
        <name>Zn(2+)</name>
        <dbReference type="ChEBI" id="CHEBI:29105"/>
    </ligand>
</feature>
<keyword evidence="3 12" id="KW-0479">Metal-binding</keyword>
<dbReference type="FunFam" id="3.30.160.60:FF:000065">
    <property type="entry name" value="B-cell CLL/lymphoma 6, member B"/>
    <property type="match status" value="1"/>
</dbReference>
<evidence type="ECO:0000256" key="1">
    <source>
        <dbReference type="ARBA" id="ARBA00004123"/>
    </source>
</evidence>
<keyword evidence="16" id="KW-1185">Reference proteome</keyword>
<evidence type="ECO:0000256" key="9">
    <source>
        <dbReference type="ARBA" id="ARBA00023163"/>
    </source>
</evidence>
<dbReference type="PROSITE" id="PS50157">
    <property type="entry name" value="ZINC_FINGER_C2H2_2"/>
    <property type="match status" value="11"/>
</dbReference>
<feature type="domain" description="C2H2-type" evidence="13">
    <location>
        <begin position="508"/>
        <end position="535"/>
    </location>
</feature>
<evidence type="ECO:0000259" key="13">
    <source>
        <dbReference type="PROSITE" id="PS50157"/>
    </source>
</evidence>
<evidence type="ECO:0000256" key="3">
    <source>
        <dbReference type="ARBA" id="ARBA00022723"/>
    </source>
</evidence>
<keyword evidence="9" id="KW-0804">Transcription</keyword>
<keyword evidence="7" id="KW-0805">Transcription regulation</keyword>
<dbReference type="OrthoDB" id="40579at2759"/>
<dbReference type="AlphaFoldDB" id="A0A9N9QXK2"/>
<dbReference type="SMART" id="SM00355">
    <property type="entry name" value="ZnF_C2H2"/>
    <property type="match status" value="11"/>
</dbReference>
<dbReference type="FunFam" id="3.30.160.60:FF:000624">
    <property type="entry name" value="zinc finger protein 697"/>
    <property type="match status" value="1"/>
</dbReference>
<sequence>MEAKLMEVKKIGTDKYEEVKVPFNLNQHITPICNLEKLCRTCLLPAEMTVSILSSVEEESEIRLLDMLKAFTSIRDVSERGMPTQICMMCRNELIKCHNFKVKCEKSQHTLQFLLKRHFIQKYTNNESDPQIKNPKTDNDNLNIQDDDKIEVLKEEMKIEYQGIFDDIESDDEALCIVQEQYDEEEDERKVDFKESDLLLKEISTTNRTKTSETQKSIQIFTLNKCVNKRLKKGKKSKSILKKQEQTIERDSYPCVQCKEVFSSEHDHQLHMSVHNTVGPVWKCKTCLKEFGSRAQLRRHIHRHMEWKKFKCSVCEKTFAEFYSLRRHSRVHTGETVEKKHVCDVCSKRFSDGSQLSAHMSQHTSVRPFVCAICGKTFASARLLNSHRLVHSDHKPYACNYCDKRFRHDSTRNTHHRTHTGEKPYVCATCGKTFIQNSNLRLHMRTHTGERPYSCDKCDKKFSSGSSLKLHMRTHSGEKPYSCTICGKRFARMDLSAHMRKHTGERPHACSVCSKKFVNATRLRDHCRIHTGEKPFECATCTLTFPTKSHLVRHVKKHQSKLKPEKNMRQYFIVPHIEPLQYIIQSEVESKTKPDDDSNINDETMQECNQTNDDITLEVVHDMPLEVTGELVVKDEDVLIVDNIQNQSGNIYITREPISQCGSFDSNVNLITVNDGEVNVLNTNPLLEGSTMNLYQVDQTDPISNT</sequence>
<evidence type="ECO:0000313" key="15">
    <source>
        <dbReference type="EMBL" id="CAG9785534.1"/>
    </source>
</evidence>
<keyword evidence="6 12" id="KW-0862">Zinc</keyword>
<reference evidence="15" key="2">
    <citation type="submission" date="2022-10" db="EMBL/GenBank/DDBJ databases">
        <authorList>
            <consortium name="ENA_rothamsted_submissions"/>
            <consortium name="culmorum"/>
            <person name="King R."/>
        </authorList>
    </citation>
    <scope>NUCLEOTIDE SEQUENCE</scope>
</reference>
<feature type="domain" description="C2H2-type" evidence="13">
    <location>
        <begin position="282"/>
        <end position="309"/>
    </location>
</feature>
<dbReference type="Gene3D" id="3.30.160.60">
    <property type="entry name" value="Classic Zinc Finger"/>
    <property type="match status" value="10"/>
</dbReference>
<keyword evidence="5 11" id="KW-0863">Zinc-finger</keyword>
<feature type="domain" description="ZAD" evidence="14">
    <location>
        <begin position="37"/>
        <end position="114"/>
    </location>
</feature>
<proteinExistence type="inferred from homology"/>
<feature type="domain" description="C2H2-type" evidence="13">
    <location>
        <begin position="310"/>
        <end position="337"/>
    </location>
</feature>
<dbReference type="Proteomes" id="UP001153714">
    <property type="component" value="Chromosome 14"/>
</dbReference>
<dbReference type="Gene3D" id="3.40.1800.20">
    <property type="match status" value="1"/>
</dbReference>
<evidence type="ECO:0000256" key="8">
    <source>
        <dbReference type="ARBA" id="ARBA00023125"/>
    </source>
</evidence>
<dbReference type="GO" id="GO:0000981">
    <property type="term" value="F:DNA-binding transcription factor activity, RNA polymerase II-specific"/>
    <property type="evidence" value="ECO:0007669"/>
    <property type="project" value="TreeGrafter"/>
</dbReference>
<dbReference type="SUPFAM" id="SSF57667">
    <property type="entry name" value="beta-beta-alpha zinc fingers"/>
    <property type="match status" value="6"/>
</dbReference>
<feature type="domain" description="C2H2-type" evidence="13">
    <location>
        <begin position="536"/>
        <end position="563"/>
    </location>
</feature>
<dbReference type="InterPro" id="IPR012934">
    <property type="entry name" value="Znf_AD"/>
</dbReference>
<evidence type="ECO:0000256" key="12">
    <source>
        <dbReference type="PROSITE-ProRule" id="PRU01263"/>
    </source>
</evidence>
<dbReference type="PROSITE" id="PS00028">
    <property type="entry name" value="ZINC_FINGER_C2H2_1"/>
    <property type="match status" value="10"/>
</dbReference>
<dbReference type="InterPro" id="IPR036236">
    <property type="entry name" value="Znf_C2H2_sf"/>
</dbReference>
<dbReference type="Pfam" id="PF07776">
    <property type="entry name" value="zf-AD"/>
    <property type="match status" value="1"/>
</dbReference>
<feature type="binding site" evidence="12">
    <location>
        <position position="90"/>
    </location>
    <ligand>
        <name>Zn(2+)</name>
        <dbReference type="ChEBI" id="CHEBI:29105"/>
    </ligand>
</feature>
<evidence type="ECO:0000256" key="6">
    <source>
        <dbReference type="ARBA" id="ARBA00022833"/>
    </source>
</evidence>
<dbReference type="EMBL" id="OU893345">
    <property type="protein sequence ID" value="CAG9785534.1"/>
    <property type="molecule type" value="Genomic_DNA"/>
</dbReference>
<dbReference type="GO" id="GO:0003677">
    <property type="term" value="F:DNA binding"/>
    <property type="evidence" value="ECO:0007669"/>
    <property type="project" value="UniProtKB-KW"/>
</dbReference>
<dbReference type="FunFam" id="3.30.160.60:FF:001840">
    <property type="entry name" value="Paternally-expressed gene 3 protein"/>
    <property type="match status" value="1"/>
</dbReference>
<gene>
    <name evidence="15" type="ORF">DIATSA_LOCUS3558</name>
</gene>
<evidence type="ECO:0000256" key="7">
    <source>
        <dbReference type="ARBA" id="ARBA00023015"/>
    </source>
</evidence>
<feature type="domain" description="C2H2-type" evidence="13">
    <location>
        <begin position="481"/>
        <end position="507"/>
    </location>
</feature>
<feature type="binding site" evidence="12">
    <location>
        <position position="87"/>
    </location>
    <ligand>
        <name>Zn(2+)</name>
        <dbReference type="ChEBI" id="CHEBI:29105"/>
    </ligand>
</feature>
<dbReference type="GO" id="GO:0005634">
    <property type="term" value="C:nucleus"/>
    <property type="evidence" value="ECO:0007669"/>
    <property type="project" value="UniProtKB-SubCell"/>
</dbReference>
<dbReference type="FunFam" id="3.30.160.60:FF:003288">
    <property type="entry name" value="Uncharacterized protein"/>
    <property type="match status" value="1"/>
</dbReference>
<dbReference type="SUPFAM" id="SSF57716">
    <property type="entry name" value="Glucocorticoid receptor-like (DNA-binding domain)"/>
    <property type="match status" value="1"/>
</dbReference>
<comment type="similarity">
    <text evidence="2">Belongs to the krueppel C2H2-type zinc-finger protein family.</text>
</comment>
<evidence type="ECO:0000256" key="4">
    <source>
        <dbReference type="ARBA" id="ARBA00022737"/>
    </source>
</evidence>
<dbReference type="PROSITE" id="PS51915">
    <property type="entry name" value="ZAD"/>
    <property type="match status" value="1"/>
</dbReference>
<dbReference type="SMART" id="SM00868">
    <property type="entry name" value="zf-AD"/>
    <property type="match status" value="1"/>
</dbReference>
<feature type="domain" description="C2H2-type" evidence="13">
    <location>
        <begin position="425"/>
        <end position="452"/>
    </location>
</feature>
<feature type="domain" description="C2H2-type" evidence="13">
    <location>
        <begin position="369"/>
        <end position="396"/>
    </location>
</feature>
<dbReference type="FunFam" id="3.30.160.60:FF:000417">
    <property type="entry name" value="Zinc finger protein"/>
    <property type="match status" value="1"/>
</dbReference>
<evidence type="ECO:0000256" key="5">
    <source>
        <dbReference type="ARBA" id="ARBA00022771"/>
    </source>
</evidence>